<name>A0A397W5Z3_9GLOM</name>
<proteinExistence type="predicted"/>
<reference evidence="1 2" key="1">
    <citation type="submission" date="2018-06" db="EMBL/GenBank/DDBJ databases">
        <title>Comparative genomics reveals the genomic features of Rhizophagus irregularis, R. cerebriforme, R. diaphanum and Gigaspora rosea, and their symbiotic lifestyle signature.</title>
        <authorList>
            <person name="Morin E."/>
            <person name="San Clemente H."/>
            <person name="Chen E.C.H."/>
            <person name="De La Providencia I."/>
            <person name="Hainaut M."/>
            <person name="Kuo A."/>
            <person name="Kohler A."/>
            <person name="Murat C."/>
            <person name="Tang N."/>
            <person name="Roy S."/>
            <person name="Loubradou J."/>
            <person name="Henrissat B."/>
            <person name="Grigoriev I.V."/>
            <person name="Corradi N."/>
            <person name="Roux C."/>
            <person name="Martin F.M."/>
        </authorList>
    </citation>
    <scope>NUCLEOTIDE SEQUENCE [LARGE SCALE GENOMIC DNA]</scope>
    <source>
        <strain evidence="1 2">DAOM 194757</strain>
    </source>
</reference>
<accession>A0A397W5Z3</accession>
<organism evidence="1 2">
    <name type="scientific">Gigaspora rosea</name>
    <dbReference type="NCBI Taxonomy" id="44941"/>
    <lineage>
        <taxon>Eukaryota</taxon>
        <taxon>Fungi</taxon>
        <taxon>Fungi incertae sedis</taxon>
        <taxon>Mucoromycota</taxon>
        <taxon>Glomeromycotina</taxon>
        <taxon>Glomeromycetes</taxon>
        <taxon>Diversisporales</taxon>
        <taxon>Gigasporaceae</taxon>
        <taxon>Gigaspora</taxon>
    </lineage>
</organism>
<evidence type="ECO:0000313" key="2">
    <source>
        <dbReference type="Proteomes" id="UP000266673"/>
    </source>
</evidence>
<dbReference type="AlphaFoldDB" id="A0A397W5Z3"/>
<protein>
    <submittedName>
        <fullName evidence="1">Uncharacterized protein</fullName>
    </submittedName>
</protein>
<dbReference type="EMBL" id="QKWP01000038">
    <property type="protein sequence ID" value="RIB29442.1"/>
    <property type="molecule type" value="Genomic_DNA"/>
</dbReference>
<gene>
    <name evidence="1" type="ORF">C2G38_2136842</name>
</gene>
<comment type="caution">
    <text evidence="1">The sequence shown here is derived from an EMBL/GenBank/DDBJ whole genome shotgun (WGS) entry which is preliminary data.</text>
</comment>
<evidence type="ECO:0000313" key="1">
    <source>
        <dbReference type="EMBL" id="RIB29442.1"/>
    </source>
</evidence>
<sequence>MSLLMEEELSLSAFDVFFNGLLPAAYLVFFNLNVKRPLLDPITPDNDKGLVSTILFALPGHYKRLIILANKTFIKLRKTREHLIEIGKEIFGDKYELPTKFNKYISLFESSDKISSDDFKIDSELMDGKSFIFYAQFLVDIQNMLNEMEARLKTIGLIAPYLRKNEQTFIEQRLTQKLSGQNQDLFEQTREKKVTVCFDDDGKKVCRSVYVSEVTDWALKNFDNLEEDLSITTSRLFTVVAEVRDICSSKNI</sequence>
<dbReference type="Proteomes" id="UP000266673">
    <property type="component" value="Unassembled WGS sequence"/>
</dbReference>
<keyword evidence="2" id="KW-1185">Reference proteome</keyword>